<dbReference type="PROSITE" id="PS00041">
    <property type="entry name" value="HTH_ARAC_FAMILY_1"/>
    <property type="match status" value="1"/>
</dbReference>
<dbReference type="AlphaFoldDB" id="A0A323UUN9"/>
<dbReference type="Gene3D" id="1.10.10.60">
    <property type="entry name" value="Homeodomain-like"/>
    <property type="match status" value="1"/>
</dbReference>
<accession>A0A323UUN9</accession>
<evidence type="ECO:0000256" key="2">
    <source>
        <dbReference type="ARBA" id="ARBA00023125"/>
    </source>
</evidence>
<name>A0A323UUN9_9RHOO</name>
<dbReference type="Proteomes" id="UP000248259">
    <property type="component" value="Unassembled WGS sequence"/>
</dbReference>
<reference evidence="5 6" key="1">
    <citation type="submission" date="2018-06" db="EMBL/GenBank/DDBJ databases">
        <title>Azoarcus communis strain SWub3 genome.</title>
        <authorList>
            <person name="Zorraquino Salvo V."/>
            <person name="Toubiana D."/>
            <person name="Blumwald E."/>
        </authorList>
    </citation>
    <scope>NUCLEOTIDE SEQUENCE [LARGE SCALE GENOMIC DNA]</scope>
    <source>
        <strain evidence="5 6">SWub3</strain>
    </source>
</reference>
<dbReference type="InterPro" id="IPR009057">
    <property type="entry name" value="Homeodomain-like_sf"/>
</dbReference>
<evidence type="ECO:0000256" key="3">
    <source>
        <dbReference type="ARBA" id="ARBA00023163"/>
    </source>
</evidence>
<dbReference type="InterPro" id="IPR018060">
    <property type="entry name" value="HTH_AraC"/>
</dbReference>
<keyword evidence="6" id="KW-1185">Reference proteome</keyword>
<keyword evidence="3" id="KW-0804">Transcription</keyword>
<feature type="domain" description="HTH araC/xylS-type" evidence="4">
    <location>
        <begin position="243"/>
        <end position="344"/>
    </location>
</feature>
<dbReference type="InterPro" id="IPR050204">
    <property type="entry name" value="AraC_XylS_family_regulators"/>
</dbReference>
<dbReference type="Pfam" id="PF12833">
    <property type="entry name" value="HTH_18"/>
    <property type="match status" value="1"/>
</dbReference>
<keyword evidence="2" id="KW-0238">DNA-binding</keyword>
<dbReference type="InterPro" id="IPR018062">
    <property type="entry name" value="HTH_AraC-typ_CS"/>
</dbReference>
<evidence type="ECO:0000256" key="1">
    <source>
        <dbReference type="ARBA" id="ARBA00023015"/>
    </source>
</evidence>
<dbReference type="OrthoDB" id="185346at2"/>
<organism evidence="5 6">
    <name type="scientific">Parazoarcus communis SWub3 = DSM 12120</name>
    <dbReference type="NCBI Taxonomy" id="1121029"/>
    <lineage>
        <taxon>Bacteria</taxon>
        <taxon>Pseudomonadati</taxon>
        <taxon>Pseudomonadota</taxon>
        <taxon>Betaproteobacteria</taxon>
        <taxon>Rhodocyclales</taxon>
        <taxon>Zoogloeaceae</taxon>
        <taxon>Parazoarcus</taxon>
    </lineage>
</organism>
<dbReference type="PANTHER" id="PTHR46796">
    <property type="entry name" value="HTH-TYPE TRANSCRIPTIONAL ACTIVATOR RHAS-RELATED"/>
    <property type="match status" value="1"/>
</dbReference>
<dbReference type="SUPFAM" id="SSF46689">
    <property type="entry name" value="Homeodomain-like"/>
    <property type="match status" value="2"/>
</dbReference>
<keyword evidence="1" id="KW-0805">Transcription regulation</keyword>
<dbReference type="PANTHER" id="PTHR46796:SF12">
    <property type="entry name" value="HTH-TYPE DNA-BINDING TRANSCRIPTIONAL ACTIVATOR EUTR"/>
    <property type="match status" value="1"/>
</dbReference>
<sequence>MLACAMLHSSGNLSFRSIANMTAFTSSDEDQAFSASWRTTHDADDHASCLQHWKQRYDQLTAGLFSGNFEEFWFDNLQVFRERTNQSVHEAGQSWEGSRTFGVPVEIDGKGWYCGQILDLNSIITLKGGEEMDFRTPKVQEILAVTTDAAALNDYALQVEHRDIEAELAGKRVLPASAEQAATLRDFLGTVMASLRATPEMLRHAAMRKALEQAIYGSLIASINPDTEHRPTPSGHARRLVVERAREYMNAHIEEPITVADLCAELRVSRRTLQYSFQDVLNLNPVSFLRALRLNGVRRDLKRAADHSASVADIAARWGFWHLSHFAADYKSMFGELPSETLRNAGHRID</sequence>
<evidence type="ECO:0000259" key="4">
    <source>
        <dbReference type="PROSITE" id="PS01124"/>
    </source>
</evidence>
<dbReference type="GO" id="GO:0003700">
    <property type="term" value="F:DNA-binding transcription factor activity"/>
    <property type="evidence" value="ECO:0007669"/>
    <property type="project" value="InterPro"/>
</dbReference>
<protein>
    <submittedName>
        <fullName evidence="5">AraC family transcriptional regulator</fullName>
    </submittedName>
</protein>
<dbReference type="PROSITE" id="PS01124">
    <property type="entry name" value="HTH_ARAC_FAMILY_2"/>
    <property type="match status" value="1"/>
</dbReference>
<evidence type="ECO:0000313" key="6">
    <source>
        <dbReference type="Proteomes" id="UP000248259"/>
    </source>
</evidence>
<dbReference type="EMBL" id="QKOE01000006">
    <property type="protein sequence ID" value="PZA16712.1"/>
    <property type="molecule type" value="Genomic_DNA"/>
</dbReference>
<evidence type="ECO:0000313" key="5">
    <source>
        <dbReference type="EMBL" id="PZA16712.1"/>
    </source>
</evidence>
<proteinExistence type="predicted"/>
<gene>
    <name evidence="5" type="ORF">DNK49_11125</name>
</gene>
<dbReference type="GO" id="GO:0043565">
    <property type="term" value="F:sequence-specific DNA binding"/>
    <property type="evidence" value="ECO:0007669"/>
    <property type="project" value="InterPro"/>
</dbReference>
<dbReference type="SMART" id="SM00342">
    <property type="entry name" value="HTH_ARAC"/>
    <property type="match status" value="1"/>
</dbReference>
<comment type="caution">
    <text evidence="5">The sequence shown here is derived from an EMBL/GenBank/DDBJ whole genome shotgun (WGS) entry which is preliminary data.</text>
</comment>